<gene>
    <name evidence="1" type="ORF">DJ69_16670</name>
</gene>
<evidence type="ECO:0000313" key="1">
    <source>
        <dbReference type="EMBL" id="PHQ37506.1"/>
    </source>
</evidence>
<protein>
    <submittedName>
        <fullName evidence="1">Uncharacterized protein</fullName>
    </submittedName>
</protein>
<name>A0A2G1WEV0_9EURY</name>
<keyword evidence="2" id="KW-1185">Reference proteome</keyword>
<comment type="caution">
    <text evidence="1">The sequence shown here is derived from an EMBL/GenBank/DDBJ whole genome shotgun (WGS) entry which is preliminary data.</text>
</comment>
<sequence>MTGAQLSSGVALVVATHNLLIGANNLDVARASVDSIQDIAAERFHDFYRAIGLVVVEAILFTTPINYEIAWRSTRYLNNRFLYSLRHSGFSGSVDTALKQLHRVVLSEIHYAIRGIVPAGLRAPEEFVAYLTSVATQTLALLWKFTDLSVGEIRGKAEEIVSEYRAFVGETYEIVTADVDVDAVIKNVVAQIRGEVDFFSLSSPYQDPNVM</sequence>
<reference evidence="1 2" key="1">
    <citation type="journal article" date="2014" name="Front. Microbiol.">
        <title>Population and genomic analysis of the genus Halorubrum.</title>
        <authorList>
            <person name="Fullmer M.S."/>
            <person name="Soucy S.M."/>
            <person name="Swithers K.S."/>
            <person name="Makkay A.M."/>
            <person name="Wheeler R."/>
            <person name="Ventosa A."/>
            <person name="Gogarten J.P."/>
            <person name="Papke R.T."/>
        </authorList>
    </citation>
    <scope>NUCLEOTIDE SEQUENCE [LARGE SCALE GENOMIC DNA]</scope>
    <source>
        <strain evidence="1 2">C49</strain>
    </source>
</reference>
<accession>A0A2G1WEV0</accession>
<dbReference type="EMBL" id="NHOA01000151">
    <property type="protein sequence ID" value="PHQ37506.1"/>
    <property type="molecule type" value="Genomic_DNA"/>
</dbReference>
<dbReference type="AlphaFoldDB" id="A0A2G1WEV0"/>
<organism evidence="1 2">
    <name type="scientific">Halorubrum persicum</name>
    <dbReference type="NCBI Taxonomy" id="1383844"/>
    <lineage>
        <taxon>Archaea</taxon>
        <taxon>Methanobacteriati</taxon>
        <taxon>Methanobacteriota</taxon>
        <taxon>Stenosarchaea group</taxon>
        <taxon>Halobacteria</taxon>
        <taxon>Halobacteriales</taxon>
        <taxon>Haloferacaceae</taxon>
        <taxon>Halorubrum</taxon>
    </lineage>
</organism>
<proteinExistence type="predicted"/>
<dbReference type="Proteomes" id="UP000222824">
    <property type="component" value="Unassembled WGS sequence"/>
</dbReference>
<evidence type="ECO:0000313" key="2">
    <source>
        <dbReference type="Proteomes" id="UP000222824"/>
    </source>
</evidence>
<dbReference type="RefSeq" id="WP_099256682.1">
    <property type="nucleotide sequence ID" value="NZ_NHOA01000151.1"/>
</dbReference>
<dbReference type="OrthoDB" id="338099at2157"/>